<keyword evidence="1" id="KW-0677">Repeat</keyword>
<dbReference type="Pfam" id="PF15655">
    <property type="entry name" value="Imm-NTF2"/>
    <property type="match status" value="1"/>
</dbReference>
<dbReference type="InterPro" id="IPR002110">
    <property type="entry name" value="Ankyrin_rpt"/>
</dbReference>
<feature type="repeat" description="ANK" evidence="3">
    <location>
        <begin position="34"/>
        <end position="66"/>
    </location>
</feature>
<sequence>MSHLLQKAAEQGNTAKIKQLLDKGDDIEWRHKGTGRTALVSAAIAGQRDAVEVLIQHGANINHQCSAVGYSALAWAGELGLTEVADLLIKRGASLDLPSPQLKRTALMAAAQSGHIDVVRLLLDQGAAPELVDFSHDNAWTLAAERGHVAITSMLEAVGAGAPTPPKPTPVLPWPVRPDDVPATAEPALVVHAYIQASFDWETHGRELSKEGDALPDIFWQEADDIVSRYCTLRERVYKRLGFGWPPEYTPDDELLSIRPVSSRVEVLVCDAPRENGMRYEHLFVVKQAGGEWRIDSVKKRMRGTEDWSNGIL</sequence>
<dbReference type="PANTHER" id="PTHR23206:SF8">
    <property type="entry name" value="ANKYRIN REPEAT AND KH DOMAIN-CONTAINING 1"/>
    <property type="match status" value="1"/>
</dbReference>
<feature type="repeat" description="ANK" evidence="3">
    <location>
        <begin position="68"/>
        <end position="100"/>
    </location>
</feature>
<keyword evidence="6" id="KW-1185">Reference proteome</keyword>
<dbReference type="PROSITE" id="PS50088">
    <property type="entry name" value="ANK_REPEAT"/>
    <property type="match status" value="3"/>
</dbReference>
<dbReference type="EMBL" id="CP043046">
    <property type="protein sequence ID" value="QEI06925.1"/>
    <property type="molecule type" value="Genomic_DNA"/>
</dbReference>
<dbReference type="SMART" id="SM00248">
    <property type="entry name" value="ANK"/>
    <property type="match status" value="4"/>
</dbReference>
<evidence type="ECO:0000313" key="5">
    <source>
        <dbReference type="EMBL" id="QEI06925.1"/>
    </source>
</evidence>
<accession>A0A5C0AXP0</accession>
<dbReference type="AlphaFoldDB" id="A0A5C0AXP0"/>
<proteinExistence type="predicted"/>
<dbReference type="PANTHER" id="PTHR23206">
    <property type="entry name" value="MASK PROTEIN"/>
    <property type="match status" value="1"/>
</dbReference>
<dbReference type="KEGG" id="pacr:FXN63_14580"/>
<gene>
    <name evidence="5" type="ORF">FXN63_14580</name>
</gene>
<name>A0A5C0AXP0_9BURK</name>
<dbReference type="InterPro" id="IPR051631">
    <property type="entry name" value="Ankyrin-KH/SAM_domain"/>
</dbReference>
<reference evidence="5 6" key="1">
    <citation type="submission" date="2019-08" db="EMBL/GenBank/DDBJ databases">
        <title>Amphibian skin-associated Pigmentiphaga: genome sequence and occurrence across geography and hosts.</title>
        <authorList>
            <person name="Bletz M.C."/>
            <person name="Bunk B."/>
            <person name="Sproeer C."/>
            <person name="Biwer P."/>
            <person name="Reiter S."/>
            <person name="Rabemananjara F.C.E."/>
            <person name="Schulz S."/>
            <person name="Overmann J."/>
            <person name="Vences M."/>
        </authorList>
    </citation>
    <scope>NUCLEOTIDE SEQUENCE [LARGE SCALE GENOMIC DNA]</scope>
    <source>
        <strain evidence="5 6">Mada1488</strain>
    </source>
</reference>
<organism evidence="5 6">
    <name type="scientific">Pigmentiphaga aceris</name>
    <dbReference type="NCBI Taxonomy" id="1940612"/>
    <lineage>
        <taxon>Bacteria</taxon>
        <taxon>Pseudomonadati</taxon>
        <taxon>Pseudomonadota</taxon>
        <taxon>Betaproteobacteria</taxon>
        <taxon>Burkholderiales</taxon>
        <taxon>Alcaligenaceae</taxon>
        <taxon>Pigmentiphaga</taxon>
    </lineage>
</organism>
<dbReference type="OrthoDB" id="9812708at2"/>
<keyword evidence="2 3" id="KW-0040">ANK repeat</keyword>
<protein>
    <submittedName>
        <fullName evidence="5">Ankryin</fullName>
    </submittedName>
</protein>
<dbReference type="RefSeq" id="WP_148815972.1">
    <property type="nucleotide sequence ID" value="NZ_CP043046.1"/>
</dbReference>
<evidence type="ECO:0000259" key="4">
    <source>
        <dbReference type="Pfam" id="PF15655"/>
    </source>
</evidence>
<dbReference type="Gene3D" id="1.25.40.20">
    <property type="entry name" value="Ankyrin repeat-containing domain"/>
    <property type="match status" value="1"/>
</dbReference>
<dbReference type="Pfam" id="PF12796">
    <property type="entry name" value="Ank_2"/>
    <property type="match status" value="2"/>
</dbReference>
<evidence type="ECO:0000256" key="3">
    <source>
        <dbReference type="PROSITE-ProRule" id="PRU00023"/>
    </source>
</evidence>
<evidence type="ECO:0000313" key="6">
    <source>
        <dbReference type="Proteomes" id="UP000325161"/>
    </source>
</evidence>
<evidence type="ECO:0000256" key="2">
    <source>
        <dbReference type="ARBA" id="ARBA00023043"/>
    </source>
</evidence>
<dbReference type="PROSITE" id="PS50297">
    <property type="entry name" value="ANK_REP_REGION"/>
    <property type="match status" value="2"/>
</dbReference>
<dbReference type="InterPro" id="IPR028049">
    <property type="entry name" value="Imm-NTF2"/>
</dbReference>
<dbReference type="Proteomes" id="UP000325161">
    <property type="component" value="Chromosome"/>
</dbReference>
<evidence type="ECO:0000256" key="1">
    <source>
        <dbReference type="ARBA" id="ARBA00022737"/>
    </source>
</evidence>
<dbReference type="InterPro" id="IPR036770">
    <property type="entry name" value="Ankyrin_rpt-contain_sf"/>
</dbReference>
<feature type="repeat" description="ANK" evidence="3">
    <location>
        <begin position="102"/>
        <end position="134"/>
    </location>
</feature>
<feature type="domain" description="NTF2 fold immunity protein" evidence="4">
    <location>
        <begin position="189"/>
        <end position="308"/>
    </location>
</feature>
<dbReference type="SUPFAM" id="SSF48403">
    <property type="entry name" value="Ankyrin repeat"/>
    <property type="match status" value="1"/>
</dbReference>